<accession>U1YIW7</accession>
<dbReference type="HOGENOM" id="CLU_015846_11_2_9"/>
<evidence type="ECO:0000313" key="14">
    <source>
        <dbReference type="Proteomes" id="UP000016511"/>
    </source>
</evidence>
<comment type="caution">
    <text evidence="13">The sequence shown here is derived from an EMBL/GenBank/DDBJ whole genome shotgun (WGS) entry which is preliminary data.</text>
</comment>
<evidence type="ECO:0000256" key="8">
    <source>
        <dbReference type="ARBA" id="ARBA00022898"/>
    </source>
</evidence>
<organism evidence="13 14">
    <name type="scientific">Aneurinibacillus aneurinilyticus ATCC 12856</name>
    <dbReference type="NCBI Taxonomy" id="649747"/>
    <lineage>
        <taxon>Bacteria</taxon>
        <taxon>Bacillati</taxon>
        <taxon>Bacillota</taxon>
        <taxon>Bacilli</taxon>
        <taxon>Bacillales</taxon>
        <taxon>Paenibacillaceae</taxon>
        <taxon>Aneurinibacillus group</taxon>
        <taxon>Aneurinibacillus</taxon>
    </lineage>
</organism>
<feature type="domain" description="Aminotransferase class I/classII large" evidence="12">
    <location>
        <begin position="45"/>
        <end position="386"/>
    </location>
</feature>
<dbReference type="InterPro" id="IPR004839">
    <property type="entry name" value="Aminotransferase_I/II_large"/>
</dbReference>
<comment type="subunit">
    <text evidence="5 11">Homodimer.</text>
</comment>
<dbReference type="PANTHER" id="PTHR13693">
    <property type="entry name" value="CLASS II AMINOTRANSFERASE/8-AMINO-7-OXONONANOATE SYNTHASE"/>
    <property type="match status" value="1"/>
</dbReference>
<evidence type="ECO:0000259" key="12">
    <source>
        <dbReference type="Pfam" id="PF00155"/>
    </source>
</evidence>
<gene>
    <name evidence="13" type="ORF">HMPREF0083_01181</name>
</gene>
<evidence type="ECO:0000256" key="7">
    <source>
        <dbReference type="ARBA" id="ARBA00022756"/>
    </source>
</evidence>
<keyword evidence="6 11" id="KW-0808">Transferase</keyword>
<dbReference type="InterPro" id="IPR015422">
    <property type="entry name" value="PyrdxlP-dep_Trfase_small"/>
</dbReference>
<dbReference type="InterPro" id="IPR050087">
    <property type="entry name" value="AON_synthase_class-II"/>
</dbReference>
<dbReference type="CDD" id="cd06454">
    <property type="entry name" value="KBL_like"/>
    <property type="match status" value="1"/>
</dbReference>
<comment type="pathway">
    <text evidence="3 11">Cofactor biosynthesis; biotin biosynthesis.</text>
</comment>
<name>U1YIW7_ANEAE</name>
<dbReference type="UniPathway" id="UPA00078"/>
<evidence type="ECO:0000256" key="2">
    <source>
        <dbReference type="ARBA" id="ARBA00002513"/>
    </source>
</evidence>
<keyword evidence="8 10" id="KW-0663">Pyridoxal phosphate</keyword>
<dbReference type="GO" id="GO:0030170">
    <property type="term" value="F:pyridoxal phosphate binding"/>
    <property type="evidence" value="ECO:0007669"/>
    <property type="project" value="InterPro"/>
</dbReference>
<dbReference type="PATRIC" id="fig|649747.3.peg.1070"/>
<dbReference type="InterPro" id="IPR015424">
    <property type="entry name" value="PyrdxlP-dep_Trfase"/>
</dbReference>
<dbReference type="AlphaFoldDB" id="U1YIW7"/>
<dbReference type="PROSITE" id="PS00599">
    <property type="entry name" value="AA_TRANSFER_CLASS_2"/>
    <property type="match status" value="1"/>
</dbReference>
<reference evidence="13 14" key="1">
    <citation type="submission" date="2013-08" db="EMBL/GenBank/DDBJ databases">
        <authorList>
            <person name="Weinstock G."/>
            <person name="Sodergren E."/>
            <person name="Wylie T."/>
            <person name="Fulton L."/>
            <person name="Fulton R."/>
            <person name="Fronick C."/>
            <person name="O'Laughlin M."/>
            <person name="Godfrey J."/>
            <person name="Miner T."/>
            <person name="Herter B."/>
            <person name="Appelbaum E."/>
            <person name="Cordes M."/>
            <person name="Lek S."/>
            <person name="Wollam A."/>
            <person name="Pepin K.H."/>
            <person name="Palsikar V.B."/>
            <person name="Mitreva M."/>
            <person name="Wilson R.K."/>
        </authorList>
    </citation>
    <scope>NUCLEOTIDE SEQUENCE [LARGE SCALE GENOMIC DNA]</scope>
    <source>
        <strain evidence="13 14">ATCC 12856</strain>
    </source>
</reference>
<dbReference type="Proteomes" id="UP000016511">
    <property type="component" value="Unassembled WGS sequence"/>
</dbReference>
<comment type="function">
    <text evidence="2 11">Catalyzes the decarboxylative condensation of pimeloyl-[acyl-carrier protein] and L-alanine to produce 8-amino-7-oxononanoate (AON), [acyl-carrier protein], and carbon dioxide.</text>
</comment>
<dbReference type="InterPro" id="IPR015421">
    <property type="entry name" value="PyrdxlP-dep_Trfase_major"/>
</dbReference>
<evidence type="ECO:0000256" key="9">
    <source>
        <dbReference type="ARBA" id="ARBA00047715"/>
    </source>
</evidence>
<dbReference type="GO" id="GO:0009102">
    <property type="term" value="P:biotin biosynthetic process"/>
    <property type="evidence" value="ECO:0007669"/>
    <property type="project" value="UniProtKB-UniRule"/>
</dbReference>
<dbReference type="EC" id="2.3.1.47" evidence="11"/>
<evidence type="ECO:0000256" key="3">
    <source>
        <dbReference type="ARBA" id="ARBA00004746"/>
    </source>
</evidence>
<evidence type="ECO:0000313" key="13">
    <source>
        <dbReference type="EMBL" id="ERI10721.1"/>
    </source>
</evidence>
<comment type="catalytic activity">
    <reaction evidence="9 11">
        <text>6-carboxyhexanoyl-[ACP] + L-alanine + H(+) = (8S)-8-amino-7-oxononanoate + holo-[ACP] + CO2</text>
        <dbReference type="Rhea" id="RHEA:42288"/>
        <dbReference type="Rhea" id="RHEA-COMP:9685"/>
        <dbReference type="Rhea" id="RHEA-COMP:9955"/>
        <dbReference type="ChEBI" id="CHEBI:15378"/>
        <dbReference type="ChEBI" id="CHEBI:16526"/>
        <dbReference type="ChEBI" id="CHEBI:57972"/>
        <dbReference type="ChEBI" id="CHEBI:64479"/>
        <dbReference type="ChEBI" id="CHEBI:78846"/>
        <dbReference type="ChEBI" id="CHEBI:149468"/>
        <dbReference type="EC" id="2.3.1.47"/>
    </reaction>
</comment>
<dbReference type="GeneID" id="92841838"/>
<evidence type="ECO:0000256" key="11">
    <source>
        <dbReference type="RuleBase" id="RU003693"/>
    </source>
</evidence>
<proteinExistence type="inferred from homology"/>
<evidence type="ECO:0000256" key="4">
    <source>
        <dbReference type="ARBA" id="ARBA00010008"/>
    </source>
</evidence>
<dbReference type="STRING" id="649747.HMPREF0083_01181"/>
<dbReference type="PANTHER" id="PTHR13693:SF100">
    <property type="entry name" value="8-AMINO-7-OXONONANOATE SYNTHASE"/>
    <property type="match status" value="1"/>
</dbReference>
<keyword evidence="14" id="KW-1185">Reference proteome</keyword>
<evidence type="ECO:0000256" key="10">
    <source>
        <dbReference type="PIRSR" id="PIRSR604723-51"/>
    </source>
</evidence>
<dbReference type="RefSeq" id="WP_021624943.1">
    <property type="nucleotide sequence ID" value="NZ_KE952921.1"/>
</dbReference>
<dbReference type="eggNOG" id="COG0156">
    <property type="taxonomic scope" value="Bacteria"/>
</dbReference>
<evidence type="ECO:0000256" key="5">
    <source>
        <dbReference type="ARBA" id="ARBA00011738"/>
    </source>
</evidence>
<dbReference type="InterPro" id="IPR004723">
    <property type="entry name" value="AONS_Archaea/Proteobacteria"/>
</dbReference>
<protein>
    <recommendedName>
        <fullName evidence="11">8-amino-7-ketopelargonate synthase</fullName>
        <ecNumber evidence="11">2.3.1.47</ecNumber>
    </recommendedName>
</protein>
<dbReference type="EMBL" id="AWSJ01000073">
    <property type="protein sequence ID" value="ERI10721.1"/>
    <property type="molecule type" value="Genomic_DNA"/>
</dbReference>
<keyword evidence="7" id="KW-0093">Biotin biosynthesis</keyword>
<comment type="similarity">
    <text evidence="4 11">Belongs to the class-II pyridoxal-phosphate-dependent aminotransferase family. BioF subfamily.</text>
</comment>
<dbReference type="Pfam" id="PF00155">
    <property type="entry name" value="Aminotran_1_2"/>
    <property type="match status" value="1"/>
</dbReference>
<evidence type="ECO:0000256" key="6">
    <source>
        <dbReference type="ARBA" id="ARBA00022679"/>
    </source>
</evidence>
<sequence>MDSIRKYWKEEIIDELTHLQQILQKRSLVKADGGQSTWLHMDDRKLLNLSSNNYLGLAGDERIIKAGMVAAERYGGGAAASRLIVGNHPAYDEAESTLKQWKGTEAGLILGSGYTANVGIISALMGRNGIVFSDKFNHASIVDGILLSRAEHKRYFHRDLNHLEALLKGADPHKRKLIVTDTVFSMDGDVAPLEGLVELKDRYHAILMVDEAHSSGIFGYRGEGLTHHLGLQDKVDIQMGTFSKALGCYGAYVVGSQWLIDFLVNKMRSFIYTTGLPPFILGSICSAMQIVQTEQGRREKLFNHSEYFRTSLSRFGFRMDESETQIIPLIIGSNEQTVRFSQRLQEEGIAAVAVRPPTVPEQQARIRFTVMATHQRNELDWAIEKIVQVGREIGVIL</sequence>
<comment type="cofactor">
    <cofactor evidence="1 10 11">
        <name>pyridoxal 5'-phosphate</name>
        <dbReference type="ChEBI" id="CHEBI:597326"/>
    </cofactor>
</comment>
<dbReference type="SUPFAM" id="SSF53383">
    <property type="entry name" value="PLP-dependent transferases"/>
    <property type="match status" value="1"/>
</dbReference>
<feature type="modified residue" description="N6-(pyridoxal phosphate)lysine" evidence="10">
    <location>
        <position position="244"/>
    </location>
</feature>
<dbReference type="Gene3D" id="3.40.640.10">
    <property type="entry name" value="Type I PLP-dependent aspartate aminotransferase-like (Major domain)"/>
    <property type="match status" value="1"/>
</dbReference>
<dbReference type="InterPro" id="IPR001917">
    <property type="entry name" value="Aminotrans_II_pyridoxalP_BS"/>
</dbReference>
<dbReference type="NCBIfam" id="TIGR00858">
    <property type="entry name" value="bioF"/>
    <property type="match status" value="1"/>
</dbReference>
<dbReference type="GO" id="GO:0008710">
    <property type="term" value="F:8-amino-7-oxononanoate synthase activity"/>
    <property type="evidence" value="ECO:0007669"/>
    <property type="project" value="UniProtKB-UniRule"/>
</dbReference>
<dbReference type="Gene3D" id="3.90.1150.10">
    <property type="entry name" value="Aspartate Aminotransferase, domain 1"/>
    <property type="match status" value="1"/>
</dbReference>
<evidence type="ECO:0000256" key="1">
    <source>
        <dbReference type="ARBA" id="ARBA00001933"/>
    </source>
</evidence>